<dbReference type="InterPro" id="IPR035906">
    <property type="entry name" value="MetI-like_sf"/>
</dbReference>
<dbReference type="EMBL" id="CP000386">
    <property type="protein sequence ID" value="ABG05945.1"/>
    <property type="molecule type" value="Genomic_DNA"/>
</dbReference>
<keyword evidence="2 7" id="KW-0813">Transport</keyword>
<dbReference type="PROSITE" id="PS50928">
    <property type="entry name" value="ABC_TM1"/>
    <property type="match status" value="1"/>
</dbReference>
<dbReference type="PANTHER" id="PTHR30151">
    <property type="entry name" value="ALKANE SULFONATE ABC TRANSPORTER-RELATED, MEMBRANE SUBUNIT"/>
    <property type="match status" value="1"/>
</dbReference>
<sequence>MEAIARHQQVRPQKRRSSSFKTWLYAVLSAGLVFGMWQLATILFDIPTYILPTPVEVTFTAFEERQRILDAIGVTGLEAVGGFIVGNFTGFLAATLIAYSTTAARTLLPIGLAIQSIPIVALTPFLTLLFGRGFATVMIIAAIIVFFPTLVNGVLGFRSVRAEALEMLGIMSASDWQVFWHLRFPTALPNLFAAFRIGAATSILGAMIAEWVTTGSGLGYLILQAGVNFEVELMWAAILISSMLALTALALISLVENLLCPWIVET</sequence>
<reference evidence="9 10" key="1">
    <citation type="submission" date="2006-06" db="EMBL/GenBank/DDBJ databases">
        <title>Complete sequence of Rubrobacter xylanophilus DSM 9941.</title>
        <authorList>
            <consortium name="US DOE Joint Genome Institute"/>
            <person name="Copeland A."/>
            <person name="Lucas S."/>
            <person name="Lapidus A."/>
            <person name="Barry K."/>
            <person name="Detter J.C."/>
            <person name="Glavina del Rio T."/>
            <person name="Hammon N."/>
            <person name="Israni S."/>
            <person name="Dalin E."/>
            <person name="Tice H."/>
            <person name="Pitluck S."/>
            <person name="Munk A.C."/>
            <person name="Brettin T."/>
            <person name="Bruce D."/>
            <person name="Han C."/>
            <person name="Tapia R."/>
            <person name="Gilna P."/>
            <person name="Schmutz J."/>
            <person name="Larimer F."/>
            <person name="Land M."/>
            <person name="Hauser L."/>
            <person name="Kyrpides N."/>
            <person name="Lykidis A."/>
            <person name="da Costa M.S."/>
            <person name="Rainey F.A."/>
            <person name="Empadinhas N."/>
            <person name="Jolivet E."/>
            <person name="Battista J.R."/>
            <person name="Richardson P."/>
        </authorList>
    </citation>
    <scope>NUCLEOTIDE SEQUENCE [LARGE SCALE GENOMIC DNA]</scope>
    <source>
        <strain evidence="10">DSM 9941 / JCM 11954 / NBRC 16129 / PRD-1</strain>
    </source>
</reference>
<feature type="transmembrane region" description="Helical" evidence="7">
    <location>
        <begin position="106"/>
        <end position="128"/>
    </location>
</feature>
<feature type="transmembrane region" description="Helical" evidence="7">
    <location>
        <begin position="23"/>
        <end position="44"/>
    </location>
</feature>
<protein>
    <submittedName>
        <fullName evidence="9">Binding-protein-dependent transport systems inner membrane component</fullName>
    </submittedName>
</protein>
<keyword evidence="4 7" id="KW-0812">Transmembrane</keyword>
<comment type="similarity">
    <text evidence="7">Belongs to the binding-protein-dependent transport system permease family.</text>
</comment>
<dbReference type="AlphaFoldDB" id="Q1ARN3"/>
<feature type="transmembrane region" description="Helical" evidence="7">
    <location>
        <begin position="233"/>
        <end position="255"/>
    </location>
</feature>
<proteinExistence type="inferred from homology"/>
<feature type="transmembrane region" description="Helical" evidence="7">
    <location>
        <begin position="191"/>
        <end position="213"/>
    </location>
</feature>
<dbReference type="CDD" id="cd06261">
    <property type="entry name" value="TM_PBP2"/>
    <property type="match status" value="1"/>
</dbReference>
<dbReference type="GO" id="GO:0055085">
    <property type="term" value="P:transmembrane transport"/>
    <property type="evidence" value="ECO:0007669"/>
    <property type="project" value="InterPro"/>
</dbReference>
<dbReference type="OrthoDB" id="7274389at2"/>
<feature type="domain" description="ABC transmembrane type-1" evidence="8">
    <location>
        <begin position="68"/>
        <end position="256"/>
    </location>
</feature>
<dbReference type="GO" id="GO:0005886">
    <property type="term" value="C:plasma membrane"/>
    <property type="evidence" value="ECO:0007669"/>
    <property type="project" value="UniProtKB-SubCell"/>
</dbReference>
<dbReference type="RefSeq" id="WP_011565954.1">
    <property type="nucleotide sequence ID" value="NC_008148.1"/>
</dbReference>
<dbReference type="Proteomes" id="UP000006637">
    <property type="component" value="Chromosome"/>
</dbReference>
<evidence type="ECO:0000313" key="10">
    <source>
        <dbReference type="Proteomes" id="UP000006637"/>
    </source>
</evidence>
<dbReference type="Pfam" id="PF00528">
    <property type="entry name" value="BPD_transp_1"/>
    <property type="match status" value="1"/>
</dbReference>
<keyword evidence="3" id="KW-1003">Cell membrane</keyword>
<dbReference type="eggNOG" id="COG0600">
    <property type="taxonomic scope" value="Bacteria"/>
</dbReference>
<keyword evidence="5 7" id="KW-1133">Transmembrane helix</keyword>
<organism evidence="9 10">
    <name type="scientific">Rubrobacter xylanophilus (strain DSM 9941 / JCM 11954 / NBRC 16129 / PRD-1)</name>
    <dbReference type="NCBI Taxonomy" id="266117"/>
    <lineage>
        <taxon>Bacteria</taxon>
        <taxon>Bacillati</taxon>
        <taxon>Actinomycetota</taxon>
        <taxon>Rubrobacteria</taxon>
        <taxon>Rubrobacterales</taxon>
        <taxon>Rubrobacteraceae</taxon>
        <taxon>Rubrobacter</taxon>
    </lineage>
</organism>
<evidence type="ECO:0000256" key="2">
    <source>
        <dbReference type="ARBA" id="ARBA00022448"/>
    </source>
</evidence>
<evidence type="ECO:0000313" key="9">
    <source>
        <dbReference type="EMBL" id="ABG05945.1"/>
    </source>
</evidence>
<evidence type="ECO:0000256" key="1">
    <source>
        <dbReference type="ARBA" id="ARBA00004651"/>
    </source>
</evidence>
<dbReference type="InterPro" id="IPR000515">
    <property type="entry name" value="MetI-like"/>
</dbReference>
<evidence type="ECO:0000256" key="7">
    <source>
        <dbReference type="RuleBase" id="RU363032"/>
    </source>
</evidence>
<evidence type="ECO:0000256" key="6">
    <source>
        <dbReference type="ARBA" id="ARBA00023136"/>
    </source>
</evidence>
<gene>
    <name evidence="9" type="ordered locus">Rxyl_3036</name>
</gene>
<evidence type="ECO:0000259" key="8">
    <source>
        <dbReference type="PROSITE" id="PS50928"/>
    </source>
</evidence>
<dbReference type="HOGENOM" id="CLU_046113_2_1_11"/>
<dbReference type="SUPFAM" id="SSF161098">
    <property type="entry name" value="MetI-like"/>
    <property type="match status" value="1"/>
</dbReference>
<feature type="transmembrane region" description="Helical" evidence="7">
    <location>
        <begin position="79"/>
        <end position="99"/>
    </location>
</feature>
<evidence type="ECO:0000256" key="4">
    <source>
        <dbReference type="ARBA" id="ARBA00022692"/>
    </source>
</evidence>
<comment type="subcellular location">
    <subcellularLocation>
        <location evidence="1 7">Cell membrane</location>
        <topology evidence="1 7">Multi-pass membrane protein</topology>
    </subcellularLocation>
</comment>
<dbReference type="STRING" id="266117.Rxyl_3036"/>
<accession>Q1ARN3</accession>
<name>Q1ARN3_RUBXD</name>
<dbReference type="KEGG" id="rxy:Rxyl_3036"/>
<keyword evidence="10" id="KW-1185">Reference proteome</keyword>
<dbReference type="PhylomeDB" id="Q1ARN3"/>
<evidence type="ECO:0000256" key="5">
    <source>
        <dbReference type="ARBA" id="ARBA00022989"/>
    </source>
</evidence>
<feature type="transmembrane region" description="Helical" evidence="7">
    <location>
        <begin position="134"/>
        <end position="157"/>
    </location>
</feature>
<dbReference type="PANTHER" id="PTHR30151:SF20">
    <property type="entry name" value="ABC TRANSPORTER PERMEASE PROTEIN HI_0355-RELATED"/>
    <property type="match status" value="1"/>
</dbReference>
<dbReference type="Gene3D" id="1.10.3720.10">
    <property type="entry name" value="MetI-like"/>
    <property type="match status" value="1"/>
</dbReference>
<keyword evidence="6 7" id="KW-0472">Membrane</keyword>
<evidence type="ECO:0000256" key="3">
    <source>
        <dbReference type="ARBA" id="ARBA00022475"/>
    </source>
</evidence>